<keyword evidence="12 16" id="KW-1133">Transmembrane helix</keyword>
<dbReference type="SUPFAM" id="SSF81660">
    <property type="entry name" value="Metal cation-transporting ATPase, ATP-binding domain N"/>
    <property type="match status" value="1"/>
</dbReference>
<dbReference type="CDD" id="cd02081">
    <property type="entry name" value="P-type_ATPase_Ca_PMCA-like"/>
    <property type="match status" value="1"/>
</dbReference>
<organism evidence="19 20">
    <name type="scientific">Serendipita vermifera MAFF 305830</name>
    <dbReference type="NCBI Taxonomy" id="933852"/>
    <lineage>
        <taxon>Eukaryota</taxon>
        <taxon>Fungi</taxon>
        <taxon>Dikarya</taxon>
        <taxon>Basidiomycota</taxon>
        <taxon>Agaricomycotina</taxon>
        <taxon>Agaricomycetes</taxon>
        <taxon>Sebacinales</taxon>
        <taxon>Serendipitaceae</taxon>
        <taxon>Serendipita</taxon>
    </lineage>
</organism>
<dbReference type="InterPro" id="IPR023298">
    <property type="entry name" value="ATPase_P-typ_TM_dom_sf"/>
</dbReference>
<comment type="similarity">
    <text evidence="16">Belongs to the cation transport ATPase (P-type) (TC 3.A.3) family.</text>
</comment>
<feature type="transmembrane region" description="Helical" evidence="16">
    <location>
        <begin position="482"/>
        <end position="504"/>
    </location>
</feature>
<evidence type="ECO:0000256" key="15">
    <source>
        <dbReference type="ARBA" id="ARBA00048694"/>
    </source>
</evidence>
<dbReference type="OrthoDB" id="3352408at2759"/>
<dbReference type="FunFam" id="1.20.1110.10:FF:000002">
    <property type="entry name" value="Calcium-transporting ATPase"/>
    <property type="match status" value="1"/>
</dbReference>
<evidence type="ECO:0000256" key="12">
    <source>
        <dbReference type="ARBA" id="ARBA00022989"/>
    </source>
</evidence>
<dbReference type="GO" id="GO:0005388">
    <property type="term" value="F:P-type calcium transporter activity"/>
    <property type="evidence" value="ECO:0007669"/>
    <property type="project" value="UniProtKB-EC"/>
</dbReference>
<evidence type="ECO:0000256" key="3">
    <source>
        <dbReference type="ARBA" id="ARBA00022554"/>
    </source>
</evidence>
<dbReference type="PRINTS" id="PR00120">
    <property type="entry name" value="HATPASE"/>
</dbReference>
<dbReference type="NCBIfam" id="TIGR01517">
    <property type="entry name" value="ATPase-IIB_Ca"/>
    <property type="match status" value="1"/>
</dbReference>
<dbReference type="GO" id="GO:0005524">
    <property type="term" value="F:ATP binding"/>
    <property type="evidence" value="ECO:0007669"/>
    <property type="project" value="UniProtKB-KW"/>
</dbReference>
<feature type="compositionally biased region" description="Basic and acidic residues" evidence="17">
    <location>
        <begin position="1307"/>
        <end position="1319"/>
    </location>
</feature>
<dbReference type="PANTHER" id="PTHR24093">
    <property type="entry name" value="CATION TRANSPORTING ATPASE"/>
    <property type="match status" value="1"/>
</dbReference>
<evidence type="ECO:0000256" key="14">
    <source>
        <dbReference type="ARBA" id="ARBA00023136"/>
    </source>
</evidence>
<evidence type="ECO:0000256" key="7">
    <source>
        <dbReference type="ARBA" id="ARBA00022741"/>
    </source>
</evidence>
<keyword evidence="4 16" id="KW-0109">Calcium transport</keyword>
<dbReference type="Gene3D" id="2.70.150.10">
    <property type="entry name" value="Calcium-transporting ATPase, cytoplasmic transduction domain A"/>
    <property type="match status" value="1"/>
</dbReference>
<dbReference type="FunFam" id="2.70.150.10:FF:000028">
    <property type="entry name" value="Calcium-transporting ATPase"/>
    <property type="match status" value="1"/>
</dbReference>
<dbReference type="InterPro" id="IPR018303">
    <property type="entry name" value="ATPase_P-typ_P_site"/>
</dbReference>
<dbReference type="InterPro" id="IPR001757">
    <property type="entry name" value="P_typ_ATPase"/>
</dbReference>
<evidence type="ECO:0000256" key="2">
    <source>
        <dbReference type="ARBA" id="ARBA00022448"/>
    </source>
</evidence>
<feature type="transmembrane region" description="Helical" evidence="16">
    <location>
        <begin position="316"/>
        <end position="335"/>
    </location>
</feature>
<dbReference type="InterPro" id="IPR036412">
    <property type="entry name" value="HAD-like_sf"/>
</dbReference>
<keyword evidence="5 16" id="KW-0812">Transmembrane</keyword>
<dbReference type="InterPro" id="IPR023214">
    <property type="entry name" value="HAD_sf"/>
</dbReference>
<dbReference type="STRING" id="933852.A0A0C2WMY5"/>
<dbReference type="HOGENOM" id="CLU_002360_9_3_1"/>
<evidence type="ECO:0000313" key="20">
    <source>
        <dbReference type="Proteomes" id="UP000054097"/>
    </source>
</evidence>
<comment type="function">
    <text evidence="16">Catalyzes the hydrolysis of ATP coupled with the transport of calcium.</text>
</comment>
<dbReference type="PANTHER" id="PTHR24093:SF369">
    <property type="entry name" value="CALCIUM-TRANSPORTING ATPASE"/>
    <property type="match status" value="1"/>
</dbReference>
<feature type="transmembrane region" description="Helical" evidence="16">
    <location>
        <begin position="1058"/>
        <end position="1083"/>
    </location>
</feature>
<feature type="transmembrane region" description="Helical" evidence="16">
    <location>
        <begin position="524"/>
        <end position="551"/>
    </location>
</feature>
<dbReference type="NCBIfam" id="TIGR01494">
    <property type="entry name" value="ATPase_P-type"/>
    <property type="match status" value="1"/>
</dbReference>
<reference evidence="19 20" key="1">
    <citation type="submission" date="2014-04" db="EMBL/GenBank/DDBJ databases">
        <authorList>
            <consortium name="DOE Joint Genome Institute"/>
            <person name="Kuo A."/>
            <person name="Zuccaro A."/>
            <person name="Kohler A."/>
            <person name="Nagy L.G."/>
            <person name="Floudas D."/>
            <person name="Copeland A."/>
            <person name="Barry K.W."/>
            <person name="Cichocki N."/>
            <person name="Veneault-Fourrey C."/>
            <person name="LaButti K."/>
            <person name="Lindquist E.A."/>
            <person name="Lipzen A."/>
            <person name="Lundell T."/>
            <person name="Morin E."/>
            <person name="Murat C."/>
            <person name="Sun H."/>
            <person name="Tunlid A."/>
            <person name="Henrissat B."/>
            <person name="Grigoriev I.V."/>
            <person name="Hibbett D.S."/>
            <person name="Martin F."/>
            <person name="Nordberg H.P."/>
            <person name="Cantor M.N."/>
            <person name="Hua S.X."/>
        </authorList>
    </citation>
    <scope>NUCLEOTIDE SEQUENCE [LARGE SCALE GENOMIC DNA]</scope>
    <source>
        <strain evidence="19 20">MAFF 305830</strain>
    </source>
</reference>
<keyword evidence="6" id="KW-0479">Metal-binding</keyword>
<keyword evidence="14 16" id="KW-0472">Membrane</keyword>
<dbReference type="InterPro" id="IPR044492">
    <property type="entry name" value="P_typ_ATPase_HD_dom"/>
</dbReference>
<comment type="subcellular location">
    <subcellularLocation>
        <location evidence="16">Membrane</location>
        <topology evidence="16">Multi-pass membrane protein</topology>
    </subcellularLocation>
    <subcellularLocation>
        <location evidence="1">Vacuole membrane</location>
        <topology evidence="1">Multi-pass membrane protein</topology>
    </subcellularLocation>
</comment>
<dbReference type="PROSITE" id="PS00154">
    <property type="entry name" value="ATPASE_E1_E2"/>
    <property type="match status" value="1"/>
</dbReference>
<feature type="compositionally biased region" description="Basic and acidic residues" evidence="17">
    <location>
        <begin position="142"/>
        <end position="157"/>
    </location>
</feature>
<keyword evidence="11" id="KW-1278">Translocase</keyword>
<evidence type="ECO:0000256" key="4">
    <source>
        <dbReference type="ARBA" id="ARBA00022568"/>
    </source>
</evidence>
<evidence type="ECO:0000256" key="17">
    <source>
        <dbReference type="SAM" id="MobiDB-lite"/>
    </source>
</evidence>
<dbReference type="InterPro" id="IPR023299">
    <property type="entry name" value="ATPase_P-typ_cyto_dom_N"/>
</dbReference>
<dbReference type="InterPro" id="IPR006408">
    <property type="entry name" value="P-type_ATPase_IIB"/>
</dbReference>
<dbReference type="GO" id="GO:0046872">
    <property type="term" value="F:metal ion binding"/>
    <property type="evidence" value="ECO:0007669"/>
    <property type="project" value="UniProtKB-KW"/>
</dbReference>
<dbReference type="Pfam" id="PF00689">
    <property type="entry name" value="Cation_ATPase_C"/>
    <property type="match status" value="1"/>
</dbReference>
<comment type="catalytic activity">
    <reaction evidence="15 16">
        <text>Ca(2+)(in) + ATP + H2O = Ca(2+)(out) + ADP + phosphate + H(+)</text>
        <dbReference type="Rhea" id="RHEA:18105"/>
        <dbReference type="ChEBI" id="CHEBI:15377"/>
        <dbReference type="ChEBI" id="CHEBI:15378"/>
        <dbReference type="ChEBI" id="CHEBI:29108"/>
        <dbReference type="ChEBI" id="CHEBI:30616"/>
        <dbReference type="ChEBI" id="CHEBI:43474"/>
        <dbReference type="ChEBI" id="CHEBI:456216"/>
        <dbReference type="EC" id="7.2.2.10"/>
    </reaction>
</comment>
<keyword evidence="8 16" id="KW-0106">Calcium</keyword>
<keyword evidence="2 16" id="KW-0813">Transport</keyword>
<dbReference type="GO" id="GO:0016887">
    <property type="term" value="F:ATP hydrolysis activity"/>
    <property type="evidence" value="ECO:0007669"/>
    <property type="project" value="InterPro"/>
</dbReference>
<evidence type="ECO:0000256" key="16">
    <source>
        <dbReference type="RuleBase" id="RU361146"/>
    </source>
</evidence>
<dbReference type="SFLD" id="SFLDS00003">
    <property type="entry name" value="Haloacid_Dehalogenase"/>
    <property type="match status" value="1"/>
</dbReference>
<feature type="transmembrane region" description="Helical" evidence="16">
    <location>
        <begin position="1133"/>
        <end position="1159"/>
    </location>
</feature>
<dbReference type="GO" id="GO:0005886">
    <property type="term" value="C:plasma membrane"/>
    <property type="evidence" value="ECO:0007669"/>
    <property type="project" value="TreeGrafter"/>
</dbReference>
<keyword evidence="13 16" id="KW-0406">Ion transport</keyword>
<feature type="region of interest" description="Disordered" evidence="17">
    <location>
        <begin position="1283"/>
        <end position="1347"/>
    </location>
</feature>
<dbReference type="InterPro" id="IPR006068">
    <property type="entry name" value="ATPase_P-typ_cation-transptr_C"/>
</dbReference>
<dbReference type="InterPro" id="IPR008250">
    <property type="entry name" value="ATPase_P-typ_transduc_dom_A_sf"/>
</dbReference>
<evidence type="ECO:0000259" key="18">
    <source>
        <dbReference type="SMART" id="SM00831"/>
    </source>
</evidence>
<keyword evidence="7 16" id="KW-0547">Nucleotide-binding</keyword>
<keyword evidence="3" id="KW-0926">Vacuole</keyword>
<evidence type="ECO:0000256" key="1">
    <source>
        <dbReference type="ARBA" id="ARBA00004128"/>
    </source>
</evidence>
<dbReference type="Gene3D" id="3.40.1110.10">
    <property type="entry name" value="Calcium-transporting ATPase, cytoplasmic domain N"/>
    <property type="match status" value="1"/>
</dbReference>
<dbReference type="GO" id="GO:0006874">
    <property type="term" value="P:intracellular calcium ion homeostasis"/>
    <property type="evidence" value="ECO:0007669"/>
    <property type="project" value="TreeGrafter"/>
</dbReference>
<dbReference type="PRINTS" id="PR00119">
    <property type="entry name" value="CATATPASE"/>
</dbReference>
<reference evidence="20" key="2">
    <citation type="submission" date="2015-01" db="EMBL/GenBank/DDBJ databases">
        <title>Evolutionary Origins and Diversification of the Mycorrhizal Mutualists.</title>
        <authorList>
            <consortium name="DOE Joint Genome Institute"/>
            <consortium name="Mycorrhizal Genomics Consortium"/>
            <person name="Kohler A."/>
            <person name="Kuo A."/>
            <person name="Nagy L.G."/>
            <person name="Floudas D."/>
            <person name="Copeland A."/>
            <person name="Barry K.W."/>
            <person name="Cichocki N."/>
            <person name="Veneault-Fourrey C."/>
            <person name="LaButti K."/>
            <person name="Lindquist E.A."/>
            <person name="Lipzen A."/>
            <person name="Lundell T."/>
            <person name="Morin E."/>
            <person name="Murat C."/>
            <person name="Riley R."/>
            <person name="Ohm R."/>
            <person name="Sun H."/>
            <person name="Tunlid A."/>
            <person name="Henrissat B."/>
            <person name="Grigoriev I.V."/>
            <person name="Hibbett D.S."/>
            <person name="Martin F."/>
        </authorList>
    </citation>
    <scope>NUCLEOTIDE SEQUENCE [LARGE SCALE GENOMIC DNA]</scope>
    <source>
        <strain evidence="20">MAFF 305830</strain>
    </source>
</reference>
<sequence length="1347" mass="145462">MASKPSIPAITIDNSAVPDNVDASGQSRPAHQRSPSDPSYLQPTGQASPGARDEPPSPTGSTNSVKFNTSVALRDNQPDAHSGKGSLALLSPGNTQSKHGRKNSGASVGSAEGTEPDHGAHTPVSLSPSTPTTMTAVPQTPSEKKKFSKDEKSDPAHGDAAAAGEDGKPAEITDVADPAPFTIRPKELAEMVENKSMDSLTALGGPEGLLKSLGTHPTNGLSGHAIGEGEGGGEGAYSATPEDRRRVYGINQMPVTKSKTLLQLMWLALQDKVLILLSIAAVVSLALGLYQDLGVHETVPCSYDRSQQCTPPKVDFVEGVAIIIAILIVVLVGSINDWQKERQFRALNEKKEDRTVKVRRNGQERQVNIKDVMVGDIATMEPGEILPCDGVFIEGHNLKCDESGATGESDAIKKVSYEDVLKDKDGKKDCFLLSGSKIQEGVGSYVVIAVGERSFNGRILMALRKPIAATPLQEKLNKLADLIAKFGGGAGLILFTALMIKFFVQLKTDPNRTPNAKAMAFLQILIISVTLVVVAVPEGLPLAVTLALAFATKRMTKENLLVRVLDSCETMANATVVCTDKTGTLTQNVMTVVAGSVGVHAKFVKNLKENMNRADTKEEPGVADANRKHAEDFPIEQDELNTILSPSLRLLFNEAIAVNSTAFEDVDKETGKVEFVGSKTETALLKFAKDLEWPGYKDTRSGVEIVQLLPFASERKYMGAMVKKGNKFRVYFKGASEILTKECKYHVVVGTPDHPPTGAEGDPVETKEINEKTKENISNTIIFYANQMLRTIAICYRDVDSWPPAGKSVDDVPLSELAKDLTLIGITGIEDPLRPSVRDAISEAARAGVVVKMCTGDNVLTARSIAAQCGIYTAGGVIMEGPVFRRLTKTEREEVVPHLQVLARSSPEDKKVLVETLMSMGEVVGVTGDGTNDGPALKEANVGFSMGIAGTEVAKEASDIILMDDNFASIVSAIIWGRCVNDSVRKFLQFQISVNVCAVVITFISAVSSETESSVLTAVQLLWINIIMDTFAALALATDPATKALLNRKPDRRDAPLFTLEMSKMIVCQSAYQSFIILLFHFAGPGFFGYEHGDGHMSTLVFNIFVWCQIFNSVNCRTIDGSKNVFRGLTHNYWFIVITLLECVIQVLIVFVGGVVFNVTPISGMFWGISIALGFASLPIGFLVRLIPNGPIERVLVALHIMRDPNQLPTVDPEAEKYPSAVQTVRDDLSMFANIRGGRVRASSMALKSRSKRMKDANIRLPTLMTMVPALVASSVGARWAANPSQLHDPGNTDPSKSSAALWEGKLQLHPDTKPDHPAYTKWGAQVDRRPSMNNASSQDRQKPVKR</sequence>
<feature type="compositionally biased region" description="Polar residues" evidence="17">
    <location>
        <begin position="59"/>
        <end position="71"/>
    </location>
</feature>
<evidence type="ECO:0000256" key="10">
    <source>
        <dbReference type="ARBA" id="ARBA00022842"/>
    </source>
</evidence>
<name>A0A0C2WMY5_SERVB</name>
<feature type="transmembrane region" description="Helical" evidence="16">
    <location>
        <begin position="273"/>
        <end position="290"/>
    </location>
</feature>
<evidence type="ECO:0000256" key="13">
    <source>
        <dbReference type="ARBA" id="ARBA00023065"/>
    </source>
</evidence>
<dbReference type="Pfam" id="PF13246">
    <property type="entry name" value="Cation_ATPase"/>
    <property type="match status" value="1"/>
</dbReference>
<dbReference type="SUPFAM" id="SSF81665">
    <property type="entry name" value="Calcium ATPase, transmembrane domain M"/>
    <property type="match status" value="1"/>
</dbReference>
<dbReference type="Pfam" id="PF00690">
    <property type="entry name" value="Cation_ATPase_N"/>
    <property type="match status" value="1"/>
</dbReference>
<dbReference type="SFLD" id="SFLDG00002">
    <property type="entry name" value="C1.7:_P-type_atpase_like"/>
    <property type="match status" value="1"/>
</dbReference>
<feature type="region of interest" description="Disordered" evidence="17">
    <location>
        <begin position="1"/>
        <end position="180"/>
    </location>
</feature>
<dbReference type="InterPro" id="IPR059000">
    <property type="entry name" value="ATPase_P-type_domA"/>
</dbReference>
<feature type="compositionally biased region" description="Polar residues" evidence="17">
    <location>
        <begin position="23"/>
        <end position="47"/>
    </location>
</feature>
<proteinExistence type="inferred from homology"/>
<evidence type="ECO:0000256" key="6">
    <source>
        <dbReference type="ARBA" id="ARBA00022723"/>
    </source>
</evidence>
<keyword evidence="10" id="KW-0460">Magnesium</keyword>
<dbReference type="SUPFAM" id="SSF56784">
    <property type="entry name" value="HAD-like"/>
    <property type="match status" value="1"/>
</dbReference>
<evidence type="ECO:0000256" key="8">
    <source>
        <dbReference type="ARBA" id="ARBA00022837"/>
    </source>
</evidence>
<feature type="transmembrane region" description="Helical" evidence="16">
    <location>
        <begin position="1165"/>
        <end position="1184"/>
    </location>
</feature>
<dbReference type="GO" id="GO:0005774">
    <property type="term" value="C:vacuolar membrane"/>
    <property type="evidence" value="ECO:0007669"/>
    <property type="project" value="UniProtKB-SubCell"/>
</dbReference>
<feature type="compositionally biased region" description="Low complexity" evidence="17">
    <location>
        <begin position="122"/>
        <end position="135"/>
    </location>
</feature>
<dbReference type="SUPFAM" id="SSF81653">
    <property type="entry name" value="Calcium ATPase, transduction domain A"/>
    <property type="match status" value="1"/>
</dbReference>
<feature type="domain" description="Cation-transporting P-type ATPase N-terminal" evidence="18">
    <location>
        <begin position="199"/>
        <end position="289"/>
    </location>
</feature>
<dbReference type="SFLD" id="SFLDF00027">
    <property type="entry name" value="p-type_atpase"/>
    <property type="match status" value="1"/>
</dbReference>
<dbReference type="Pfam" id="PF00122">
    <property type="entry name" value="E1-E2_ATPase"/>
    <property type="match status" value="1"/>
</dbReference>
<evidence type="ECO:0000313" key="19">
    <source>
        <dbReference type="EMBL" id="KIM27613.1"/>
    </source>
</evidence>
<dbReference type="InterPro" id="IPR004014">
    <property type="entry name" value="ATPase_P-typ_cation-transptr_N"/>
</dbReference>
<dbReference type="Proteomes" id="UP000054097">
    <property type="component" value="Unassembled WGS sequence"/>
</dbReference>
<feature type="transmembrane region" description="Helical" evidence="16">
    <location>
        <begin position="1014"/>
        <end position="1037"/>
    </location>
</feature>
<accession>A0A0C2WMY5</accession>
<gene>
    <name evidence="19" type="ORF">M408DRAFT_70988</name>
</gene>
<dbReference type="EC" id="7.2.2.10" evidence="16"/>
<evidence type="ECO:0000256" key="9">
    <source>
        <dbReference type="ARBA" id="ARBA00022840"/>
    </source>
</evidence>
<protein>
    <recommendedName>
        <fullName evidence="16">Calcium-transporting ATPase</fullName>
        <ecNumber evidence="16">7.2.2.10</ecNumber>
    </recommendedName>
</protein>
<dbReference type="FunFam" id="3.40.50.1000:FF:000018">
    <property type="entry name" value="Calcium-transporting ATPase"/>
    <property type="match status" value="1"/>
</dbReference>
<dbReference type="Gene3D" id="1.20.1110.10">
    <property type="entry name" value="Calcium-transporting ATPase, transmembrane domain"/>
    <property type="match status" value="1"/>
</dbReference>
<dbReference type="EMBL" id="KN824298">
    <property type="protein sequence ID" value="KIM27613.1"/>
    <property type="molecule type" value="Genomic_DNA"/>
</dbReference>
<feature type="transmembrane region" description="Helical" evidence="16">
    <location>
        <begin position="987"/>
        <end position="1008"/>
    </location>
</feature>
<evidence type="ECO:0000256" key="11">
    <source>
        <dbReference type="ARBA" id="ARBA00022967"/>
    </source>
</evidence>
<keyword evidence="20" id="KW-1185">Reference proteome</keyword>
<evidence type="ECO:0000256" key="5">
    <source>
        <dbReference type="ARBA" id="ARBA00022692"/>
    </source>
</evidence>
<feature type="transmembrane region" description="Helical" evidence="16">
    <location>
        <begin position="1095"/>
        <end position="1112"/>
    </location>
</feature>
<keyword evidence="9 16" id="KW-0067">ATP-binding</keyword>
<dbReference type="SMART" id="SM00831">
    <property type="entry name" value="Cation_ATPase_N"/>
    <property type="match status" value="1"/>
</dbReference>
<dbReference type="Gene3D" id="3.40.50.1000">
    <property type="entry name" value="HAD superfamily/HAD-like"/>
    <property type="match status" value="1"/>
</dbReference>